<name>A0A176W2A7_MARPO</name>
<proteinExistence type="predicted"/>
<evidence type="ECO:0000313" key="3">
    <source>
        <dbReference type="Proteomes" id="UP000077202"/>
    </source>
</evidence>
<feature type="region of interest" description="Disordered" evidence="1">
    <location>
        <begin position="1"/>
        <end position="26"/>
    </location>
</feature>
<sequence>MMYSAEDEASDVDDDNEQEPAFESESQHAIVVANRRANAVKMKKQAMALFKRNEPANNDDGVSYSYIVTIIKFNTHLFNLAIRYVVCGASLHITASIIGETYQILSAPSQHFCSCENVNSFVKLDLVMQHIMNIVVKERFLSVMTDSILHLTQQQNLIA</sequence>
<keyword evidence="3" id="KW-1185">Reference proteome</keyword>
<feature type="compositionally biased region" description="Acidic residues" evidence="1">
    <location>
        <begin position="1"/>
        <end position="22"/>
    </location>
</feature>
<gene>
    <name evidence="2" type="ORF">AXG93_3817s1350</name>
</gene>
<accession>A0A176W2A7</accession>
<protein>
    <submittedName>
        <fullName evidence="2">Uncharacterized protein</fullName>
    </submittedName>
</protein>
<evidence type="ECO:0000313" key="2">
    <source>
        <dbReference type="EMBL" id="OAE26572.1"/>
    </source>
</evidence>
<dbReference type="Proteomes" id="UP000077202">
    <property type="component" value="Unassembled WGS sequence"/>
</dbReference>
<organism evidence="2 3">
    <name type="scientific">Marchantia polymorpha subsp. ruderalis</name>
    <dbReference type="NCBI Taxonomy" id="1480154"/>
    <lineage>
        <taxon>Eukaryota</taxon>
        <taxon>Viridiplantae</taxon>
        <taxon>Streptophyta</taxon>
        <taxon>Embryophyta</taxon>
        <taxon>Marchantiophyta</taxon>
        <taxon>Marchantiopsida</taxon>
        <taxon>Marchantiidae</taxon>
        <taxon>Marchantiales</taxon>
        <taxon>Marchantiaceae</taxon>
        <taxon>Marchantia</taxon>
    </lineage>
</organism>
<dbReference type="EMBL" id="LVLJ01002165">
    <property type="protein sequence ID" value="OAE26572.1"/>
    <property type="molecule type" value="Genomic_DNA"/>
</dbReference>
<evidence type="ECO:0000256" key="1">
    <source>
        <dbReference type="SAM" id="MobiDB-lite"/>
    </source>
</evidence>
<reference evidence="2" key="1">
    <citation type="submission" date="2016-03" db="EMBL/GenBank/DDBJ databases">
        <title>Mechanisms controlling the formation of the plant cell surface in tip-growing cells are functionally conserved among land plants.</title>
        <authorList>
            <person name="Honkanen S."/>
            <person name="Jones V.A."/>
            <person name="Morieri G."/>
            <person name="Champion C."/>
            <person name="Hetherington A.J."/>
            <person name="Kelly S."/>
            <person name="Saint-Marcoux D."/>
            <person name="Proust H."/>
            <person name="Prescott H."/>
            <person name="Dolan L."/>
        </authorList>
    </citation>
    <scope>NUCLEOTIDE SEQUENCE [LARGE SCALE GENOMIC DNA]</scope>
    <source>
        <tissue evidence="2">Whole gametophyte</tissue>
    </source>
</reference>
<dbReference type="AlphaFoldDB" id="A0A176W2A7"/>
<comment type="caution">
    <text evidence="2">The sequence shown here is derived from an EMBL/GenBank/DDBJ whole genome shotgun (WGS) entry which is preliminary data.</text>
</comment>